<dbReference type="EMBL" id="JBBHJZ010000003">
    <property type="protein sequence ID" value="MEJ5978370.1"/>
    <property type="molecule type" value="Genomic_DNA"/>
</dbReference>
<keyword evidence="3" id="KW-1185">Reference proteome</keyword>
<evidence type="ECO:0000313" key="2">
    <source>
        <dbReference type="EMBL" id="MEJ5978370.1"/>
    </source>
</evidence>
<feature type="chain" id="PRO_5046827618" description="Lipoprotein" evidence="1">
    <location>
        <begin position="22"/>
        <end position="151"/>
    </location>
</feature>
<comment type="caution">
    <text evidence="2">The sequence shown here is derived from an EMBL/GenBank/DDBJ whole genome shotgun (WGS) entry which is preliminary data.</text>
</comment>
<accession>A0ABU8RZ64</accession>
<dbReference type="RefSeq" id="WP_339588296.1">
    <property type="nucleotide sequence ID" value="NZ_JBBHJZ010000003.1"/>
</dbReference>
<feature type="signal peptide" evidence="1">
    <location>
        <begin position="1"/>
        <end position="21"/>
    </location>
</feature>
<proteinExistence type="predicted"/>
<evidence type="ECO:0008006" key="4">
    <source>
        <dbReference type="Google" id="ProtNLM"/>
    </source>
</evidence>
<organism evidence="2 3">
    <name type="scientific">Novosphingobium anseongense</name>
    <dbReference type="NCBI Taxonomy" id="3133436"/>
    <lineage>
        <taxon>Bacteria</taxon>
        <taxon>Pseudomonadati</taxon>
        <taxon>Pseudomonadota</taxon>
        <taxon>Alphaproteobacteria</taxon>
        <taxon>Sphingomonadales</taxon>
        <taxon>Sphingomonadaceae</taxon>
        <taxon>Novosphingobium</taxon>
    </lineage>
</organism>
<name>A0ABU8RZ64_9SPHN</name>
<gene>
    <name evidence="2" type="ORF">WG901_17080</name>
</gene>
<evidence type="ECO:0000313" key="3">
    <source>
        <dbReference type="Proteomes" id="UP001361239"/>
    </source>
</evidence>
<keyword evidence="1" id="KW-0732">Signal</keyword>
<dbReference type="Proteomes" id="UP001361239">
    <property type="component" value="Unassembled WGS sequence"/>
</dbReference>
<sequence length="151" mass="16319">MIRTVRSLAVLALFLAAPAFGEAVPAWPTGLYSNVTSSERTGDLGGLEVRFYEEAGRHMAELALCEGWCNDVHVAEVTRGDKGFVFGFTETFTGAEGDVPVPIRFVAWRAGNGLAYSTYQGGENIDYNGKPQRLRRATKPFGLAVAKSGKD</sequence>
<protein>
    <recommendedName>
        <fullName evidence="4">Lipoprotein</fullName>
    </recommendedName>
</protein>
<evidence type="ECO:0000256" key="1">
    <source>
        <dbReference type="SAM" id="SignalP"/>
    </source>
</evidence>
<reference evidence="2 3" key="1">
    <citation type="submission" date="2024-03" db="EMBL/GenBank/DDBJ databases">
        <authorList>
            <person name="Jo J.-H."/>
        </authorList>
    </citation>
    <scope>NUCLEOTIDE SEQUENCE [LARGE SCALE GENOMIC DNA]</scope>
    <source>
        <strain evidence="2 3">PS1R-30</strain>
    </source>
</reference>